<evidence type="ECO:0008006" key="4">
    <source>
        <dbReference type="Google" id="ProtNLM"/>
    </source>
</evidence>
<comment type="caution">
    <text evidence="2">The sequence shown here is derived from an EMBL/GenBank/DDBJ whole genome shotgun (WGS) entry which is preliminary data.</text>
</comment>
<evidence type="ECO:0000313" key="2">
    <source>
        <dbReference type="EMBL" id="GAA4261420.1"/>
    </source>
</evidence>
<keyword evidence="3" id="KW-1185">Reference proteome</keyword>
<evidence type="ECO:0000313" key="3">
    <source>
        <dbReference type="Proteomes" id="UP001500620"/>
    </source>
</evidence>
<feature type="compositionally biased region" description="Low complexity" evidence="1">
    <location>
        <begin position="61"/>
        <end position="73"/>
    </location>
</feature>
<dbReference type="RefSeq" id="WP_345138318.1">
    <property type="nucleotide sequence ID" value="NZ_BAABAT010000045.1"/>
</dbReference>
<organism evidence="2 3">
    <name type="scientific">Dactylosporangium darangshiense</name>
    <dbReference type="NCBI Taxonomy" id="579108"/>
    <lineage>
        <taxon>Bacteria</taxon>
        <taxon>Bacillati</taxon>
        <taxon>Actinomycetota</taxon>
        <taxon>Actinomycetes</taxon>
        <taxon>Micromonosporales</taxon>
        <taxon>Micromonosporaceae</taxon>
        <taxon>Dactylosporangium</taxon>
    </lineage>
</organism>
<dbReference type="Proteomes" id="UP001500620">
    <property type="component" value="Unassembled WGS sequence"/>
</dbReference>
<gene>
    <name evidence="2" type="ORF">GCM10022255_093980</name>
</gene>
<sequence>MECGRRIELSAGHLDDGDLVSHRYQAGNGVSYATGLDAASMALAAIATRINTTIDAYTAAPAATPARGRAQTPGLLPARRRPASRC</sequence>
<feature type="region of interest" description="Disordered" evidence="1">
    <location>
        <begin position="61"/>
        <end position="86"/>
    </location>
</feature>
<evidence type="ECO:0000256" key="1">
    <source>
        <dbReference type="SAM" id="MobiDB-lite"/>
    </source>
</evidence>
<accession>A0ABP8DQ43</accession>
<protein>
    <recommendedName>
        <fullName evidence="4">2-isopropylmalate synthase LeuA allosteric (dimerisation) domain-containing protein</fullName>
    </recommendedName>
</protein>
<reference evidence="3" key="1">
    <citation type="journal article" date="2019" name="Int. J. Syst. Evol. Microbiol.">
        <title>The Global Catalogue of Microorganisms (GCM) 10K type strain sequencing project: providing services to taxonomists for standard genome sequencing and annotation.</title>
        <authorList>
            <consortium name="The Broad Institute Genomics Platform"/>
            <consortium name="The Broad Institute Genome Sequencing Center for Infectious Disease"/>
            <person name="Wu L."/>
            <person name="Ma J."/>
        </authorList>
    </citation>
    <scope>NUCLEOTIDE SEQUENCE [LARGE SCALE GENOMIC DNA]</scope>
    <source>
        <strain evidence="3">JCM 17441</strain>
    </source>
</reference>
<proteinExistence type="predicted"/>
<name>A0ABP8DQ43_9ACTN</name>
<dbReference type="EMBL" id="BAABAT010000045">
    <property type="protein sequence ID" value="GAA4261420.1"/>
    <property type="molecule type" value="Genomic_DNA"/>
</dbReference>